<dbReference type="PANTHER" id="PTHR33693">
    <property type="entry name" value="TYPE-5 URACIL-DNA GLYCOSYLASE"/>
    <property type="match status" value="1"/>
</dbReference>
<dbReference type="Gene3D" id="3.40.470.10">
    <property type="entry name" value="Uracil-DNA glycosylase-like domain"/>
    <property type="match status" value="1"/>
</dbReference>
<dbReference type="Proteomes" id="UP000255265">
    <property type="component" value="Unassembled WGS sequence"/>
</dbReference>
<name>A0A370FPZ3_9BURK</name>
<dbReference type="InterPro" id="IPR051536">
    <property type="entry name" value="UDG_Type-4/5"/>
</dbReference>
<dbReference type="GO" id="GO:0046872">
    <property type="term" value="F:metal ion binding"/>
    <property type="evidence" value="ECO:0007669"/>
    <property type="project" value="UniProtKB-KW"/>
</dbReference>
<dbReference type="AlphaFoldDB" id="A0A370FPZ3"/>
<keyword evidence="13" id="KW-1185">Reference proteome</keyword>
<dbReference type="InterPro" id="IPR036895">
    <property type="entry name" value="Uracil-DNA_glycosylase-like_sf"/>
</dbReference>
<protein>
    <recommendedName>
        <fullName evidence="2">Type-4 uracil-DNA glycosylase</fullName>
    </recommendedName>
</protein>
<accession>A0A370FPZ3</accession>
<evidence type="ECO:0000313" key="12">
    <source>
        <dbReference type="EMBL" id="RDI28941.1"/>
    </source>
</evidence>
<dbReference type="CDD" id="cd10030">
    <property type="entry name" value="UDG-F4_TTUDGA_SPO1dp_like"/>
    <property type="match status" value="1"/>
</dbReference>
<comment type="similarity">
    <text evidence="1">Belongs to the uracil-DNA glycosylase (UDG) superfamily. Type 4 (UDGa) family.</text>
</comment>
<evidence type="ECO:0000259" key="11">
    <source>
        <dbReference type="SMART" id="SM00986"/>
    </source>
</evidence>
<dbReference type="EMBL" id="QQAV01000001">
    <property type="protein sequence ID" value="RDI28941.1"/>
    <property type="molecule type" value="Genomic_DNA"/>
</dbReference>
<sequence>MSPRVITLESEIDWPGFRREARTLLASLVPPDEVVWQTPGHPAPELWQAEAAPAPVAAAAPHRPLNASRPGRLVVPPAFITLCEKVVLHQDPQRFALLYRLLWRLVHERGLRQDPLDPDRLRARQMLQSVRRDMHKMKAFVRFRPVGQPEGEPPLSVAWFEPEHHIVEAVAPFFVRRFTQMHWAILTPECSVRWTPSPKDAPPLAGDEALPGELEFGPGASREQAPGPDEGEALWLTYYAHIFNPARLKLSMMAREMPRKYWANLPEAQLIAPLAAQAAERTGRMVQTVPAEPRRRIPARAPLPPVDTAQDPALTLTSLATAADRCRDCPLGEHATQVVFGEGALRPPLMLVGEQPGDQEDLAGHPFVGPAGRLLDRALEELGWPREALFLTNAVKHFKFELRGTRRIHKSPGQREVLACQQWLEREIALVRPQAFVALGATAARALVGRAVPVMSERGQWLTGPDDLPVLVTLHPSALLRGDPAERDTAWRAWLDDLALAGRYLRGEDPALNRPRAAA</sequence>
<dbReference type="GO" id="GO:0097506">
    <property type="term" value="F:deaminated base DNA N-glycosylase activity"/>
    <property type="evidence" value="ECO:0007669"/>
    <property type="project" value="UniProtKB-ARBA"/>
</dbReference>
<keyword evidence="6" id="KW-0378">Hydrolase</keyword>
<dbReference type="SMART" id="SM00987">
    <property type="entry name" value="UreE_C"/>
    <property type="match status" value="1"/>
</dbReference>
<dbReference type="SMART" id="SM00986">
    <property type="entry name" value="UDG"/>
    <property type="match status" value="1"/>
</dbReference>
<dbReference type="InterPro" id="IPR025404">
    <property type="entry name" value="DUF4130"/>
</dbReference>
<comment type="caution">
    <text evidence="12">The sequence shown here is derived from an EMBL/GenBank/DDBJ whole genome shotgun (WGS) entry which is preliminary data.</text>
</comment>
<keyword evidence="3" id="KW-0004">4Fe-4S</keyword>
<dbReference type="InterPro" id="IPR023875">
    <property type="entry name" value="DNA_repair_put"/>
</dbReference>
<keyword evidence="4" id="KW-0479">Metal-binding</keyword>
<dbReference type="Pfam" id="PF13566">
    <property type="entry name" value="DUF4130"/>
    <property type="match status" value="1"/>
</dbReference>
<evidence type="ECO:0000256" key="10">
    <source>
        <dbReference type="SAM" id="MobiDB-lite"/>
    </source>
</evidence>
<dbReference type="STRING" id="433924.NS331_15555"/>
<dbReference type="RefSeq" id="WP_114801690.1">
    <property type="nucleotide sequence ID" value="NZ_QQAV01000001.1"/>
</dbReference>
<dbReference type="PANTHER" id="PTHR33693:SF9">
    <property type="entry name" value="TYPE-4 URACIL-DNA GLYCOSYLASE"/>
    <property type="match status" value="1"/>
</dbReference>
<keyword evidence="5" id="KW-0227">DNA damage</keyword>
<dbReference type="OrthoDB" id="5290748at2"/>
<dbReference type="NCBIfam" id="TIGR03914">
    <property type="entry name" value="UDG_fam_dom"/>
    <property type="match status" value="1"/>
</dbReference>
<evidence type="ECO:0000256" key="4">
    <source>
        <dbReference type="ARBA" id="ARBA00022723"/>
    </source>
</evidence>
<keyword evidence="8" id="KW-0411">Iron-sulfur</keyword>
<dbReference type="NCBIfam" id="TIGR03915">
    <property type="entry name" value="SAM_7_link_chp"/>
    <property type="match status" value="1"/>
</dbReference>
<dbReference type="InterPro" id="IPR005273">
    <property type="entry name" value="Ura-DNA_glyco_family4"/>
</dbReference>
<feature type="region of interest" description="Disordered" evidence="10">
    <location>
        <begin position="197"/>
        <end position="227"/>
    </location>
</feature>
<proteinExistence type="inferred from homology"/>
<evidence type="ECO:0000256" key="8">
    <source>
        <dbReference type="ARBA" id="ARBA00023014"/>
    </source>
</evidence>
<keyword evidence="9" id="KW-0234">DNA repair</keyword>
<keyword evidence="7" id="KW-0408">Iron</keyword>
<dbReference type="SUPFAM" id="SSF52141">
    <property type="entry name" value="Uracil-DNA glycosylase-like"/>
    <property type="match status" value="1"/>
</dbReference>
<organism evidence="12 13">
    <name type="scientific">Pseudacidovorax intermedius</name>
    <dbReference type="NCBI Taxonomy" id="433924"/>
    <lineage>
        <taxon>Bacteria</taxon>
        <taxon>Pseudomonadati</taxon>
        <taxon>Pseudomonadota</taxon>
        <taxon>Betaproteobacteria</taxon>
        <taxon>Burkholderiales</taxon>
        <taxon>Comamonadaceae</taxon>
        <taxon>Pseudacidovorax</taxon>
    </lineage>
</organism>
<reference evidence="12 13" key="1">
    <citation type="submission" date="2018-07" db="EMBL/GenBank/DDBJ databases">
        <title>Genomic Encyclopedia of Type Strains, Phase IV (KMG-IV): sequencing the most valuable type-strain genomes for metagenomic binning, comparative biology and taxonomic classification.</title>
        <authorList>
            <person name="Goeker M."/>
        </authorList>
    </citation>
    <scope>NUCLEOTIDE SEQUENCE [LARGE SCALE GENOMIC DNA]</scope>
    <source>
        <strain evidence="12 13">DSM 21352</strain>
    </source>
</reference>
<dbReference type="GO" id="GO:0006281">
    <property type="term" value="P:DNA repair"/>
    <property type="evidence" value="ECO:0007669"/>
    <property type="project" value="UniProtKB-KW"/>
</dbReference>
<dbReference type="GO" id="GO:0051539">
    <property type="term" value="F:4 iron, 4 sulfur cluster binding"/>
    <property type="evidence" value="ECO:0007669"/>
    <property type="project" value="UniProtKB-KW"/>
</dbReference>
<evidence type="ECO:0000256" key="7">
    <source>
        <dbReference type="ARBA" id="ARBA00023004"/>
    </source>
</evidence>
<evidence type="ECO:0000256" key="2">
    <source>
        <dbReference type="ARBA" id="ARBA00019403"/>
    </source>
</evidence>
<evidence type="ECO:0000256" key="6">
    <source>
        <dbReference type="ARBA" id="ARBA00022801"/>
    </source>
</evidence>
<evidence type="ECO:0000256" key="9">
    <source>
        <dbReference type="ARBA" id="ARBA00023204"/>
    </source>
</evidence>
<dbReference type="Pfam" id="PF03167">
    <property type="entry name" value="UDG"/>
    <property type="match status" value="1"/>
</dbReference>
<evidence type="ECO:0000256" key="1">
    <source>
        <dbReference type="ARBA" id="ARBA00006521"/>
    </source>
</evidence>
<feature type="domain" description="Uracil-DNA glycosylase-like" evidence="11">
    <location>
        <begin position="340"/>
        <end position="495"/>
    </location>
</feature>
<evidence type="ECO:0000256" key="3">
    <source>
        <dbReference type="ARBA" id="ARBA00022485"/>
    </source>
</evidence>
<evidence type="ECO:0000313" key="13">
    <source>
        <dbReference type="Proteomes" id="UP000255265"/>
    </source>
</evidence>
<gene>
    <name evidence="12" type="ORF">DFR41_101697</name>
</gene>
<evidence type="ECO:0000256" key="5">
    <source>
        <dbReference type="ARBA" id="ARBA00022763"/>
    </source>
</evidence>
<dbReference type="InterPro" id="IPR005122">
    <property type="entry name" value="Uracil-DNA_glycosylase-like"/>
</dbReference>